<dbReference type="STRING" id="997350.HMPREF9129_1079"/>
<dbReference type="RefSeq" id="WP_004821059.1">
    <property type="nucleotide sequence ID" value="NZ_JH165061.1"/>
</dbReference>
<dbReference type="HOGENOM" id="CLU_1979444_0_0_9"/>
<sequence>MLRTGWMYTETCPFGTASDYTNYIDTKTRNIYLEREIATYTSIVLGAIISSVYSSIPQGIAIGIAGKILSNLPGSNYGNLKTLYFKEDIYAHKSVGSIYRKNVLNFYFDSNFTEYATSQVMYSWWG</sequence>
<reference evidence="1 2" key="1">
    <citation type="submission" date="2011-06" db="EMBL/GenBank/DDBJ databases">
        <authorList>
            <person name="Muzny D."/>
            <person name="Qin X."/>
            <person name="Deng J."/>
            <person name="Jiang H."/>
            <person name="Liu Y."/>
            <person name="Qu J."/>
            <person name="Song X.-Z."/>
            <person name="Zhang L."/>
            <person name="Thornton R."/>
            <person name="Coyle M."/>
            <person name="Francisco L."/>
            <person name="Jackson L."/>
            <person name="Javaid M."/>
            <person name="Korchina V."/>
            <person name="Kovar C."/>
            <person name="Mata R."/>
            <person name="Mathew T."/>
            <person name="Ngo R."/>
            <person name="Nguyen L."/>
            <person name="Nguyen N."/>
            <person name="Okwuonu G."/>
            <person name="Ongeri F."/>
            <person name="Pham C."/>
            <person name="Simmons D."/>
            <person name="Wilczek-Boney K."/>
            <person name="Hale W."/>
            <person name="Jakkamsetti A."/>
            <person name="Pham P."/>
            <person name="Ruth R."/>
            <person name="San Lucas F."/>
            <person name="Warren J."/>
            <person name="Zhang J."/>
            <person name="Zhao Z."/>
            <person name="Zhou C."/>
            <person name="Zhu D."/>
            <person name="Lee S."/>
            <person name="Bess C."/>
            <person name="Blankenburg K."/>
            <person name="Forbes L."/>
            <person name="Fu Q."/>
            <person name="Gubbala S."/>
            <person name="Hirani K."/>
            <person name="Jayaseelan J.C."/>
            <person name="Lara F."/>
            <person name="Munidasa M."/>
            <person name="Palculict T."/>
            <person name="Patil S."/>
            <person name="Pu L.-L."/>
            <person name="Saada N."/>
            <person name="Tang L."/>
            <person name="Weissenberger G."/>
            <person name="Zhu Y."/>
            <person name="Hemphill L."/>
            <person name="Shang Y."/>
            <person name="Youmans B."/>
            <person name="Ayvaz T."/>
            <person name="Ross M."/>
            <person name="Santibanez J."/>
            <person name="Aqrawi P."/>
            <person name="Gross S."/>
            <person name="Joshi V."/>
            <person name="Fowler G."/>
            <person name="Nazareth L."/>
            <person name="Reid J."/>
            <person name="Worley K."/>
            <person name="Petrosino J."/>
            <person name="Highlander S."/>
            <person name="Gibbs R."/>
        </authorList>
    </citation>
    <scope>NUCLEOTIDE SEQUENCE [LARGE SCALE GENOMIC DNA]</scope>
    <source>
        <strain evidence="1 2">ATCC 29427</strain>
    </source>
</reference>
<gene>
    <name evidence="1" type="ORF">HMPREF9129_1079</name>
</gene>
<protein>
    <submittedName>
        <fullName evidence="1">Uncharacterized protein</fullName>
    </submittedName>
</protein>
<dbReference type="OrthoDB" id="1455316at1239"/>
<name>G4D3U9_9FIRM</name>
<accession>G4D3U9</accession>
<dbReference type="AlphaFoldDB" id="G4D3U9"/>
<dbReference type="EMBL" id="AGBB01000102">
    <property type="protein sequence ID" value="EGY79796.1"/>
    <property type="molecule type" value="Genomic_DNA"/>
</dbReference>
<proteinExistence type="predicted"/>
<comment type="caution">
    <text evidence="1">The sequence shown here is derived from an EMBL/GenBank/DDBJ whole genome shotgun (WGS) entry which is preliminary data.</text>
</comment>
<dbReference type="PATRIC" id="fig|997350.3.peg.1036"/>
<organism evidence="1 2">
    <name type="scientific">Peptoniphilus indolicus ATCC 29427</name>
    <dbReference type="NCBI Taxonomy" id="997350"/>
    <lineage>
        <taxon>Bacteria</taxon>
        <taxon>Bacillati</taxon>
        <taxon>Bacillota</taxon>
        <taxon>Tissierellia</taxon>
        <taxon>Tissierellales</taxon>
        <taxon>Peptoniphilaceae</taxon>
        <taxon>Peptoniphilus</taxon>
    </lineage>
</organism>
<keyword evidence="2" id="KW-1185">Reference proteome</keyword>
<dbReference type="Proteomes" id="UP000003422">
    <property type="component" value="Unassembled WGS sequence"/>
</dbReference>
<evidence type="ECO:0000313" key="1">
    <source>
        <dbReference type="EMBL" id="EGY79796.1"/>
    </source>
</evidence>
<evidence type="ECO:0000313" key="2">
    <source>
        <dbReference type="Proteomes" id="UP000003422"/>
    </source>
</evidence>